<dbReference type="Proteomes" id="UP000323956">
    <property type="component" value="Unassembled WGS sequence"/>
</dbReference>
<protein>
    <submittedName>
        <fullName evidence="1">Uncharacterized protein</fullName>
    </submittedName>
</protein>
<evidence type="ECO:0000313" key="1">
    <source>
        <dbReference type="EMBL" id="SIP89874.1"/>
    </source>
</evidence>
<dbReference type="EMBL" id="FTMK01000001">
    <property type="protein sequence ID" value="SIP89874.1"/>
    <property type="molecule type" value="Genomic_DNA"/>
</dbReference>
<proteinExistence type="predicted"/>
<evidence type="ECO:0000313" key="2">
    <source>
        <dbReference type="Proteomes" id="UP000323956"/>
    </source>
</evidence>
<accession>A0A1N6NCR1</accession>
<reference evidence="1 2" key="1">
    <citation type="submission" date="2017-01" db="EMBL/GenBank/DDBJ databases">
        <authorList>
            <person name="Varghese N."/>
            <person name="Submissions S."/>
        </authorList>
    </citation>
    <scope>NUCLEOTIDE SEQUENCE [LARGE SCALE GENOMIC DNA]</scope>
    <source>
        <strain evidence="1 2">ATCC 700171</strain>
    </source>
</reference>
<dbReference type="OrthoDB" id="7776579at2"/>
<dbReference type="AlphaFoldDB" id="A0A1N6NCR1"/>
<dbReference type="RefSeq" id="WP_149763683.1">
    <property type="nucleotide sequence ID" value="NZ_FTMK01000001.1"/>
</dbReference>
<organism evidence="1 2">
    <name type="scientific">Paracoccus thiocyanatus</name>
    <dbReference type="NCBI Taxonomy" id="34006"/>
    <lineage>
        <taxon>Bacteria</taxon>
        <taxon>Pseudomonadati</taxon>
        <taxon>Pseudomonadota</taxon>
        <taxon>Alphaproteobacteria</taxon>
        <taxon>Rhodobacterales</taxon>
        <taxon>Paracoccaceae</taxon>
        <taxon>Paracoccus</taxon>
    </lineage>
</organism>
<name>A0A1N6NCR1_9RHOB</name>
<sequence length="89" mass="9538">MHLPPIIHDALIDSAETEGYVPGTIESVLRFGPHSRWCAGVIAAGSADRSLAVATRCALLIPRKGKRMRKLALHPALPAEVIKSMLDAT</sequence>
<gene>
    <name evidence="1" type="ORF">SAMN05421641_101256</name>
</gene>